<dbReference type="GO" id="GO:0016301">
    <property type="term" value="F:kinase activity"/>
    <property type="evidence" value="ECO:0007669"/>
    <property type="project" value="UniProtKB-KW"/>
</dbReference>
<keyword evidence="3" id="KW-0808">Transferase</keyword>
<feature type="transmembrane region" description="Helical" evidence="1">
    <location>
        <begin position="83"/>
        <end position="105"/>
    </location>
</feature>
<dbReference type="PANTHER" id="PTHR40448">
    <property type="entry name" value="TWO-COMPONENT SENSOR HISTIDINE KINASE"/>
    <property type="match status" value="1"/>
</dbReference>
<dbReference type="InterPro" id="IPR032834">
    <property type="entry name" value="NatK-like_C"/>
</dbReference>
<gene>
    <name evidence="3" type="ORF">LOOC260_107530</name>
</gene>
<keyword evidence="1" id="KW-0812">Transmembrane</keyword>
<dbReference type="EMBL" id="AP014680">
    <property type="protein sequence ID" value="BAP85293.1"/>
    <property type="molecule type" value="Genomic_DNA"/>
</dbReference>
<evidence type="ECO:0000259" key="2">
    <source>
        <dbReference type="Pfam" id="PF14501"/>
    </source>
</evidence>
<evidence type="ECO:0000313" key="3">
    <source>
        <dbReference type="EMBL" id="BAP85293.1"/>
    </source>
</evidence>
<evidence type="ECO:0000313" key="4">
    <source>
        <dbReference type="Proteomes" id="UP000031620"/>
    </source>
</evidence>
<dbReference type="Proteomes" id="UP000031620">
    <property type="component" value="Chromosome"/>
</dbReference>
<feature type="transmembrane region" description="Helical" evidence="1">
    <location>
        <begin position="125"/>
        <end position="147"/>
    </location>
</feature>
<dbReference type="Gene3D" id="3.30.565.10">
    <property type="entry name" value="Histidine kinase-like ATPase, C-terminal domain"/>
    <property type="match status" value="1"/>
</dbReference>
<sequence>MIYIGFLAELLLNISQLFMVLILYRFIVGKYKVHYLIEDILISLLFGIVGLVLDDSYLILFLFMFLIKEAVENHSLKFNLEKAITMVSVLIVQEFIYFCAMYVSRLIVSFVFKPVNLNELGNHDVVLVLTTNVIDIITSFILIHLINDQKNKIDELFYKIENFNVRKQIFILILALFLSYQFIFGISNFQKVTAKIQLSIILTFTLFTALVIYQVILFLKTYTMRQENIDEKKRNAQLNEYLISVEQQYDELRKFKHDYKNMLLSLGSLVENDNKDQFKNYYQDLVNQDIVSTELKGGLIAQTDKIMNDPLRGLIIQKYFSAQNKSIQLELEVSDDQFKIDHDRIPIIRIIGILLDNAIEYTVDTDNKQITCAFVKTQNTIEISVENIVDEGFGLSRMNEFGYTTKGTNHGNGLTNIRNIIQQHDNLFFEKSLNKNKLVMTLLITEE</sequence>
<dbReference type="AlphaFoldDB" id="A0A0A1GWP8"/>
<keyword evidence="1" id="KW-1133">Transmembrane helix</keyword>
<keyword evidence="1" id="KW-0472">Membrane</keyword>
<feature type="transmembrane region" description="Helical" evidence="1">
    <location>
        <begin position="40"/>
        <end position="63"/>
    </location>
</feature>
<dbReference type="PANTHER" id="PTHR40448:SF1">
    <property type="entry name" value="TWO-COMPONENT SENSOR HISTIDINE KINASE"/>
    <property type="match status" value="1"/>
</dbReference>
<keyword evidence="3" id="KW-0418">Kinase</keyword>
<feature type="transmembrane region" description="Helical" evidence="1">
    <location>
        <begin position="198"/>
        <end position="219"/>
    </location>
</feature>
<protein>
    <submittedName>
        <fullName evidence="3">Two-component sensor histidine kinase</fullName>
    </submittedName>
</protein>
<dbReference type="HOGENOM" id="CLU_046138_1_2_9"/>
<feature type="domain" description="Sensor histidine kinase NatK-like C-terminal" evidence="2">
    <location>
        <begin position="346"/>
        <end position="444"/>
    </location>
</feature>
<proteinExistence type="predicted"/>
<dbReference type="GO" id="GO:0042802">
    <property type="term" value="F:identical protein binding"/>
    <property type="evidence" value="ECO:0007669"/>
    <property type="project" value="TreeGrafter"/>
</dbReference>
<reference evidence="3 4" key="1">
    <citation type="submission" date="2014-11" db="EMBL/GenBank/DDBJ databases">
        <title>Complete genome sequence and analysis of Lactobacillus hokkaidonensis LOOC260T.</title>
        <authorList>
            <person name="Tanizawa Y."/>
            <person name="Tohno M."/>
            <person name="Kaminuma E."/>
            <person name="Nakamura Y."/>
            <person name="Arita M."/>
        </authorList>
    </citation>
    <scope>NUCLEOTIDE SEQUENCE [LARGE SCALE GENOMIC DNA]</scope>
    <source>
        <strain evidence="3 4">LOOC260</strain>
    </source>
</reference>
<dbReference type="InterPro" id="IPR036890">
    <property type="entry name" value="HATPase_C_sf"/>
</dbReference>
<organism evidence="3 4">
    <name type="scientific">Paucilactobacillus hokkaidonensis JCM 18461</name>
    <dbReference type="NCBI Taxonomy" id="1291742"/>
    <lineage>
        <taxon>Bacteria</taxon>
        <taxon>Bacillati</taxon>
        <taxon>Bacillota</taxon>
        <taxon>Bacilli</taxon>
        <taxon>Lactobacillales</taxon>
        <taxon>Lactobacillaceae</taxon>
        <taxon>Paucilactobacillus</taxon>
    </lineage>
</organism>
<name>A0A0A1GWP8_9LACO</name>
<evidence type="ECO:0000256" key="1">
    <source>
        <dbReference type="SAM" id="Phobius"/>
    </source>
</evidence>
<dbReference type="SUPFAM" id="SSF55874">
    <property type="entry name" value="ATPase domain of HSP90 chaperone/DNA topoisomerase II/histidine kinase"/>
    <property type="match status" value="1"/>
</dbReference>
<feature type="transmembrane region" description="Helical" evidence="1">
    <location>
        <begin position="7"/>
        <end position="28"/>
    </location>
</feature>
<dbReference type="Pfam" id="PF14501">
    <property type="entry name" value="HATPase_c_5"/>
    <property type="match status" value="1"/>
</dbReference>
<dbReference type="STRING" id="1291742.LOOC260_107530"/>
<feature type="transmembrane region" description="Helical" evidence="1">
    <location>
        <begin position="168"/>
        <end position="186"/>
    </location>
</feature>
<accession>A0A0A1GWP8</accession>
<dbReference type="KEGG" id="lho:LOOC260_107530"/>